<comment type="similarity">
    <text evidence="1">Belongs to the AB hydrolase superfamily. AB hydrolase 2 family.</text>
</comment>
<dbReference type="AlphaFoldDB" id="A0A4R8UCK0"/>
<evidence type="ECO:0000313" key="4">
    <source>
        <dbReference type="EMBL" id="TFB47016.1"/>
    </source>
</evidence>
<dbReference type="Gene3D" id="3.40.50.1820">
    <property type="entry name" value="alpha/beta hydrolase"/>
    <property type="match status" value="1"/>
</dbReference>
<protein>
    <submittedName>
        <fullName evidence="4">Alpha/beta hydrolase</fullName>
    </submittedName>
</protein>
<dbReference type="SUPFAM" id="SSF53474">
    <property type="entry name" value="alpha/beta-Hydrolases"/>
    <property type="match status" value="1"/>
</dbReference>
<comment type="caution">
    <text evidence="4">The sequence shown here is derived from an EMBL/GenBank/DDBJ whole genome shotgun (WGS) entry which is preliminary data.</text>
</comment>
<evidence type="ECO:0000313" key="5">
    <source>
        <dbReference type="Proteomes" id="UP000297866"/>
    </source>
</evidence>
<dbReference type="GO" id="GO:0016787">
    <property type="term" value="F:hydrolase activity"/>
    <property type="evidence" value="ECO:0007669"/>
    <property type="project" value="UniProtKB-KW"/>
</dbReference>
<accession>A0A4R8UCK0</accession>
<dbReference type="Proteomes" id="UP000297866">
    <property type="component" value="Unassembled WGS sequence"/>
</dbReference>
<dbReference type="InterPro" id="IPR029058">
    <property type="entry name" value="AB_hydrolase_fold"/>
</dbReference>
<evidence type="ECO:0000256" key="2">
    <source>
        <dbReference type="ARBA" id="ARBA00022801"/>
    </source>
</evidence>
<keyword evidence="5" id="KW-1185">Reference proteome</keyword>
<gene>
    <name evidence="4" type="ORF">E3O23_15980</name>
</gene>
<dbReference type="InterPro" id="IPR050565">
    <property type="entry name" value="LYPA1-2/EST-like"/>
</dbReference>
<reference evidence="4 5" key="1">
    <citation type="submission" date="2019-03" db="EMBL/GenBank/DDBJ databases">
        <title>Genomics of glacier-inhabiting Cryobacterium strains.</title>
        <authorList>
            <person name="Liu Q."/>
            <person name="Xin Y.-H."/>
        </authorList>
    </citation>
    <scope>NUCLEOTIDE SEQUENCE [LARGE SCALE GENOMIC DNA]</scope>
    <source>
        <strain evidence="4 5">Sr47</strain>
    </source>
</reference>
<proteinExistence type="inferred from homology"/>
<feature type="domain" description="Phospholipase/carboxylesterase/thioesterase" evidence="3">
    <location>
        <begin position="7"/>
        <end position="202"/>
    </location>
</feature>
<dbReference type="InterPro" id="IPR003140">
    <property type="entry name" value="PLipase/COase/thioEstase"/>
</dbReference>
<evidence type="ECO:0000256" key="1">
    <source>
        <dbReference type="ARBA" id="ARBA00006499"/>
    </source>
</evidence>
<dbReference type="EMBL" id="SOEZ01000076">
    <property type="protein sequence ID" value="TFB47016.1"/>
    <property type="molecule type" value="Genomic_DNA"/>
</dbReference>
<dbReference type="Pfam" id="PF02230">
    <property type="entry name" value="Abhydrolase_2"/>
    <property type="match status" value="1"/>
</dbReference>
<keyword evidence="2 4" id="KW-0378">Hydrolase</keyword>
<dbReference type="PANTHER" id="PTHR10655:SF17">
    <property type="entry name" value="LYSOPHOSPHOLIPASE-LIKE PROTEIN 1"/>
    <property type="match status" value="1"/>
</dbReference>
<sequence>MLDLDWPHVFRPGSSDRPVLLMLHGTGGNEQEIAGLADALDPAAAVLAPRGRVSEGGLTRWFRRHAEGVFDVDDVVRRAGELAKFIAWARHRYDLGERRIVAVGFSNGANIALATALLHPESADRVVAFSGMFPLDDRSVSGDLSRSEVLLLNGRSDPMAPLPSVTRLVSVLTSHGAEVEQELRDGGHGITATDAAAAASWLARHP</sequence>
<organism evidence="4 5">
    <name type="scientific">Cryobacterium tagatosivorans</name>
    <dbReference type="NCBI Taxonomy" id="1259199"/>
    <lineage>
        <taxon>Bacteria</taxon>
        <taxon>Bacillati</taxon>
        <taxon>Actinomycetota</taxon>
        <taxon>Actinomycetes</taxon>
        <taxon>Micrococcales</taxon>
        <taxon>Microbacteriaceae</taxon>
        <taxon>Cryobacterium</taxon>
    </lineage>
</organism>
<name>A0A4R8UCK0_9MICO</name>
<dbReference type="PANTHER" id="PTHR10655">
    <property type="entry name" value="LYSOPHOSPHOLIPASE-RELATED"/>
    <property type="match status" value="1"/>
</dbReference>
<evidence type="ECO:0000259" key="3">
    <source>
        <dbReference type="Pfam" id="PF02230"/>
    </source>
</evidence>
<dbReference type="OrthoDB" id="9780848at2"/>